<evidence type="ECO:0008006" key="4">
    <source>
        <dbReference type="Google" id="ProtNLM"/>
    </source>
</evidence>
<protein>
    <recommendedName>
        <fullName evidence="4">BTB domain-containing protein</fullName>
    </recommendedName>
</protein>
<organism evidence="2 3">
    <name type="scientific">Glarea lozoyensis (strain ATCC 20868 / MF5171)</name>
    <dbReference type="NCBI Taxonomy" id="1116229"/>
    <lineage>
        <taxon>Eukaryota</taxon>
        <taxon>Fungi</taxon>
        <taxon>Dikarya</taxon>
        <taxon>Ascomycota</taxon>
        <taxon>Pezizomycotina</taxon>
        <taxon>Leotiomycetes</taxon>
        <taxon>Helotiales</taxon>
        <taxon>Helotiaceae</taxon>
        <taxon>Glarea</taxon>
    </lineage>
</organism>
<feature type="compositionally biased region" description="Basic and acidic residues" evidence="1">
    <location>
        <begin position="142"/>
        <end position="153"/>
    </location>
</feature>
<dbReference type="CDD" id="cd18186">
    <property type="entry name" value="BTB_POZ_ZBTB_KLHL-like"/>
    <property type="match status" value="1"/>
</dbReference>
<evidence type="ECO:0000256" key="1">
    <source>
        <dbReference type="SAM" id="MobiDB-lite"/>
    </source>
</evidence>
<reference evidence="2 3" key="1">
    <citation type="journal article" date="2013" name="BMC Genomics">
        <title>Genomics-driven discovery of the pneumocandin biosynthetic gene cluster in the fungus Glarea lozoyensis.</title>
        <authorList>
            <person name="Chen L."/>
            <person name="Yue Q."/>
            <person name="Zhang X."/>
            <person name="Xiang M."/>
            <person name="Wang C."/>
            <person name="Li S."/>
            <person name="Che Y."/>
            <person name="Ortiz-Lopez F.J."/>
            <person name="Bills G.F."/>
            <person name="Liu X."/>
            <person name="An Z."/>
        </authorList>
    </citation>
    <scope>NUCLEOTIDE SEQUENCE [LARGE SCALE GENOMIC DNA]</scope>
    <source>
        <strain evidence="3">ATCC 20868 / MF5171</strain>
    </source>
</reference>
<evidence type="ECO:0000313" key="2">
    <source>
        <dbReference type="EMBL" id="EPE31862.1"/>
    </source>
</evidence>
<feature type="region of interest" description="Disordered" evidence="1">
    <location>
        <begin position="121"/>
        <end position="198"/>
    </location>
</feature>
<dbReference type="RefSeq" id="XP_008080917.1">
    <property type="nucleotide sequence ID" value="XM_008082726.1"/>
</dbReference>
<evidence type="ECO:0000313" key="3">
    <source>
        <dbReference type="Proteomes" id="UP000016922"/>
    </source>
</evidence>
<feature type="region of interest" description="Disordered" evidence="1">
    <location>
        <begin position="246"/>
        <end position="276"/>
    </location>
</feature>
<sequence>MACEGECPSEESCIDCESRVEKSVQDFIATRTHVTTVYELIRASPDMVSLLVGVQRVRIPCHKALLGFFSRFFESELYHESFEAAKAELCLPDEEPYQVQDFVTWLPSQNVFADDVSISDEDTTDGVPSVFDENEQDWQEEYVPKKSETSHELVEEDELEEDSIGAEMLDEDVPEEEVPDEDRSEEEINDEASSEEEMFDEDIAEKVLPYEDISEKEMLGEDTTEEEIPDEVGSDEEMVGGIIAENNTLDPDAPVNANPEEALADDASDSPTEENDSSVLKQLYSNVLTTHVFLALDADEPDHPLPVESENLIDDVPQPLDEDTDDVTNLFPRSNFVTREVYHAQMWTLGHKLKCPEFTNYTINT</sequence>
<dbReference type="Proteomes" id="UP000016922">
    <property type="component" value="Unassembled WGS sequence"/>
</dbReference>
<feature type="compositionally biased region" description="Acidic residues" evidence="1">
    <location>
        <begin position="154"/>
        <end position="198"/>
    </location>
</feature>
<dbReference type="AlphaFoldDB" id="S3D025"/>
<dbReference type="EMBL" id="KE145360">
    <property type="protein sequence ID" value="EPE31862.1"/>
    <property type="molecule type" value="Genomic_DNA"/>
</dbReference>
<dbReference type="OrthoDB" id="10370562at2759"/>
<dbReference type="HOGENOM" id="CLU_758752_0_0_1"/>
<dbReference type="Gene3D" id="3.30.710.10">
    <property type="entry name" value="Potassium Channel Kv1.1, Chain A"/>
    <property type="match status" value="1"/>
</dbReference>
<accession>S3D025</accession>
<dbReference type="GeneID" id="19470985"/>
<proteinExistence type="predicted"/>
<feature type="compositionally biased region" description="Acidic residues" evidence="1">
    <location>
        <begin position="262"/>
        <end position="276"/>
    </location>
</feature>
<name>S3D025_GLAL2</name>
<gene>
    <name evidence="2" type="ORF">GLAREA_11944</name>
</gene>
<keyword evidence="3" id="KW-1185">Reference proteome</keyword>
<dbReference type="KEGG" id="glz:GLAREA_11944"/>
<dbReference type="SUPFAM" id="SSF54695">
    <property type="entry name" value="POZ domain"/>
    <property type="match status" value="1"/>
</dbReference>
<dbReference type="InterPro" id="IPR011333">
    <property type="entry name" value="SKP1/BTB/POZ_sf"/>
</dbReference>